<feature type="binding site" evidence="10">
    <location>
        <position position="75"/>
    </location>
    <ligand>
        <name>Na(+)</name>
        <dbReference type="ChEBI" id="CHEBI:29101"/>
        <note>structural</note>
    </ligand>
</feature>
<proteinExistence type="inferred from homology"/>
<evidence type="ECO:0000256" key="4">
    <source>
        <dbReference type="ARBA" id="ARBA00022989"/>
    </source>
</evidence>
<dbReference type="AlphaFoldDB" id="A0AA89I116"/>
<evidence type="ECO:0000256" key="3">
    <source>
        <dbReference type="ARBA" id="ARBA00022692"/>
    </source>
</evidence>
<feature type="transmembrane region" description="Helical" evidence="10">
    <location>
        <begin position="33"/>
        <end position="52"/>
    </location>
</feature>
<name>A0AA89I116_9LACO</name>
<evidence type="ECO:0000256" key="6">
    <source>
        <dbReference type="ARBA" id="ARBA00023303"/>
    </source>
</evidence>
<feature type="transmembrane region" description="Helical" evidence="10">
    <location>
        <begin position="64"/>
        <end position="84"/>
    </location>
</feature>
<evidence type="ECO:0000256" key="1">
    <source>
        <dbReference type="ARBA" id="ARBA00004651"/>
    </source>
</evidence>
<keyword evidence="10" id="KW-0915">Sodium</keyword>
<dbReference type="GO" id="GO:0062054">
    <property type="term" value="F:fluoride channel activity"/>
    <property type="evidence" value="ECO:0007669"/>
    <property type="project" value="UniProtKB-UniRule"/>
</dbReference>
<comment type="caution">
    <text evidence="11">The sequence shown here is derived from an EMBL/GenBank/DDBJ whole genome shotgun (WGS) entry which is preliminary data.</text>
</comment>
<keyword evidence="5 10" id="KW-0472">Membrane</keyword>
<dbReference type="NCBIfam" id="TIGR00494">
    <property type="entry name" value="crcB"/>
    <property type="match status" value="1"/>
</dbReference>
<evidence type="ECO:0000256" key="10">
    <source>
        <dbReference type="HAMAP-Rule" id="MF_00454"/>
    </source>
</evidence>
<evidence type="ECO:0000313" key="11">
    <source>
        <dbReference type="EMBL" id="KRM23381.1"/>
    </source>
</evidence>
<protein>
    <recommendedName>
        <fullName evidence="10">Fluoride-specific ion channel FluC</fullName>
    </recommendedName>
</protein>
<feature type="transmembrane region" description="Helical" evidence="10">
    <location>
        <begin position="96"/>
        <end position="125"/>
    </location>
</feature>
<dbReference type="PANTHER" id="PTHR28259:SF1">
    <property type="entry name" value="FLUORIDE EXPORT PROTEIN 1-RELATED"/>
    <property type="match status" value="1"/>
</dbReference>
<keyword evidence="6 10" id="KW-0407">Ion channel</keyword>
<reference evidence="11 12" key="1">
    <citation type="journal article" date="2015" name="Genome Announc.">
        <title>Expanding the biotechnology potential of lactobacilli through comparative genomics of 213 strains and associated genera.</title>
        <authorList>
            <person name="Sun Z."/>
            <person name="Harris H.M."/>
            <person name="McCann A."/>
            <person name="Guo C."/>
            <person name="Argimon S."/>
            <person name="Zhang W."/>
            <person name="Yang X."/>
            <person name="Jeffery I.B."/>
            <person name="Cooney J.C."/>
            <person name="Kagawa T.F."/>
            <person name="Liu W."/>
            <person name="Song Y."/>
            <person name="Salvetti E."/>
            <person name="Wrobel A."/>
            <person name="Rasinkangas P."/>
            <person name="Parkhill J."/>
            <person name="Rea M.C."/>
            <person name="O'Sullivan O."/>
            <person name="Ritari J."/>
            <person name="Douillard F.P."/>
            <person name="Paul Ross R."/>
            <person name="Yang R."/>
            <person name="Briner A.E."/>
            <person name="Felis G.E."/>
            <person name="de Vos W.M."/>
            <person name="Barrangou R."/>
            <person name="Klaenhammer T.R."/>
            <person name="Caufield P.W."/>
            <person name="Cui Y."/>
            <person name="Zhang H."/>
            <person name="O'Toole P.W."/>
        </authorList>
    </citation>
    <scope>NUCLEOTIDE SEQUENCE [LARGE SCALE GENOMIC DNA]</scope>
    <source>
        <strain evidence="11 12">DSM 20719</strain>
    </source>
</reference>
<accession>A0AA89I116</accession>
<feature type="transmembrane region" description="Helical" evidence="10">
    <location>
        <begin position="7"/>
        <end position="27"/>
    </location>
</feature>
<keyword evidence="3 10" id="KW-0812">Transmembrane</keyword>
<evidence type="ECO:0000313" key="12">
    <source>
        <dbReference type="Proteomes" id="UP000050823"/>
    </source>
</evidence>
<dbReference type="Pfam" id="PF02537">
    <property type="entry name" value="CRCB"/>
    <property type="match status" value="1"/>
</dbReference>
<evidence type="ECO:0000256" key="2">
    <source>
        <dbReference type="ARBA" id="ARBA00022475"/>
    </source>
</evidence>
<feature type="binding site" evidence="10">
    <location>
        <position position="78"/>
    </location>
    <ligand>
        <name>Na(+)</name>
        <dbReference type="ChEBI" id="CHEBI:29101"/>
        <note>structural</note>
    </ligand>
</feature>
<comment type="subcellular location">
    <subcellularLocation>
        <location evidence="1 10">Cell membrane</location>
        <topology evidence="1 10">Multi-pass membrane protein</topology>
    </subcellularLocation>
</comment>
<evidence type="ECO:0000256" key="8">
    <source>
        <dbReference type="ARBA" id="ARBA00035585"/>
    </source>
</evidence>
<dbReference type="PANTHER" id="PTHR28259">
    <property type="entry name" value="FLUORIDE EXPORT PROTEIN 1-RELATED"/>
    <property type="match status" value="1"/>
</dbReference>
<organism evidence="11 12">
    <name type="scientific">Latilactobacillus graminis DSM 20719</name>
    <dbReference type="NCBI Taxonomy" id="1423752"/>
    <lineage>
        <taxon>Bacteria</taxon>
        <taxon>Bacillati</taxon>
        <taxon>Bacillota</taxon>
        <taxon>Bacilli</taxon>
        <taxon>Lactobacillales</taxon>
        <taxon>Lactobacillaceae</taxon>
        <taxon>Latilactobacillus</taxon>
    </lineage>
</organism>
<dbReference type="GO" id="GO:0005886">
    <property type="term" value="C:plasma membrane"/>
    <property type="evidence" value="ECO:0007669"/>
    <property type="project" value="UniProtKB-SubCell"/>
</dbReference>
<keyword evidence="2 10" id="KW-1003">Cell membrane</keyword>
<comment type="activity regulation">
    <text evidence="10">Na(+) is not transported, but it plays an essential structural role and its presence is essential for fluoride channel function.</text>
</comment>
<gene>
    <name evidence="10" type="primary">fluC</name>
    <name evidence="10" type="synonym">crcB</name>
    <name evidence="11" type="ORF">FC90_GL000336</name>
</gene>
<keyword evidence="10" id="KW-0479">Metal-binding</keyword>
<dbReference type="GO" id="GO:0046872">
    <property type="term" value="F:metal ion binding"/>
    <property type="evidence" value="ECO:0007669"/>
    <property type="project" value="UniProtKB-KW"/>
</dbReference>
<comment type="similarity">
    <text evidence="7 10">Belongs to the fluoride channel Fluc/FEX (TC 1.A.43) family.</text>
</comment>
<keyword evidence="4 10" id="KW-1133">Transmembrane helix</keyword>
<keyword evidence="10" id="KW-0813">Transport</keyword>
<comment type="catalytic activity">
    <reaction evidence="8">
        <text>fluoride(in) = fluoride(out)</text>
        <dbReference type="Rhea" id="RHEA:76159"/>
        <dbReference type="ChEBI" id="CHEBI:17051"/>
    </reaction>
    <physiologicalReaction direction="left-to-right" evidence="8">
        <dbReference type="Rhea" id="RHEA:76160"/>
    </physiologicalReaction>
</comment>
<comment type="function">
    <text evidence="9 10">Fluoride-specific ion channel. Important for reducing fluoride concentration in the cell, thus reducing its toxicity.</text>
</comment>
<dbReference type="InterPro" id="IPR003691">
    <property type="entry name" value="FluC"/>
</dbReference>
<dbReference type="EMBL" id="AYZB01000020">
    <property type="protein sequence ID" value="KRM23381.1"/>
    <property type="molecule type" value="Genomic_DNA"/>
</dbReference>
<dbReference type="HAMAP" id="MF_00454">
    <property type="entry name" value="FluC"/>
    <property type="match status" value="1"/>
</dbReference>
<evidence type="ECO:0000256" key="7">
    <source>
        <dbReference type="ARBA" id="ARBA00035120"/>
    </source>
</evidence>
<dbReference type="GO" id="GO:0140114">
    <property type="term" value="P:cellular detoxification of fluoride"/>
    <property type="evidence" value="ECO:0007669"/>
    <property type="project" value="UniProtKB-UniRule"/>
</dbReference>
<evidence type="ECO:0000256" key="9">
    <source>
        <dbReference type="ARBA" id="ARBA00049940"/>
    </source>
</evidence>
<evidence type="ECO:0000256" key="5">
    <source>
        <dbReference type="ARBA" id="ARBA00023136"/>
    </source>
</evidence>
<sequence>MKLKTSLAVGIFAFWGGILRYVIGLGFHQVATFPYGTLCVNLIGAFGLSFLLRYCVVRNRINATYTLAIGTGFLGAFTTFSSFSVDTLRLLQTNQWLAASLYVGISLIGGVGLSLIADYWAVWWLDRSGKSQGHK</sequence>
<keyword evidence="10" id="KW-0406">Ion transport</keyword>
<dbReference type="RefSeq" id="WP_057908072.1">
    <property type="nucleotide sequence ID" value="NZ_AYZB01000020.1"/>
</dbReference>
<dbReference type="Proteomes" id="UP000050823">
    <property type="component" value="Unassembled WGS sequence"/>
</dbReference>